<dbReference type="InterPro" id="IPR043504">
    <property type="entry name" value="Peptidase_S1_PA_chymotrypsin"/>
</dbReference>
<dbReference type="KEGG" id="aau:AAur_1199"/>
<dbReference type="Gene3D" id="2.40.10.10">
    <property type="entry name" value="Trypsin-like serine proteases"/>
    <property type="match status" value="2"/>
</dbReference>
<gene>
    <name evidence="2" type="ordered locus">AAur_1199</name>
</gene>
<organism evidence="2 3">
    <name type="scientific">Paenarthrobacter aurescens (strain TC1)</name>
    <dbReference type="NCBI Taxonomy" id="290340"/>
    <lineage>
        <taxon>Bacteria</taxon>
        <taxon>Bacillati</taxon>
        <taxon>Actinomycetota</taxon>
        <taxon>Actinomycetes</taxon>
        <taxon>Micrococcales</taxon>
        <taxon>Micrococcaceae</taxon>
        <taxon>Paenarthrobacter</taxon>
    </lineage>
</organism>
<dbReference type="Proteomes" id="UP000000637">
    <property type="component" value="Chromosome"/>
</dbReference>
<evidence type="ECO:0008006" key="4">
    <source>
        <dbReference type="Google" id="ProtNLM"/>
    </source>
</evidence>
<evidence type="ECO:0000256" key="1">
    <source>
        <dbReference type="ARBA" id="ARBA00022729"/>
    </source>
</evidence>
<dbReference type="STRING" id="290340.AAur_1199"/>
<evidence type="ECO:0000313" key="2">
    <source>
        <dbReference type="EMBL" id="ABM07767.1"/>
    </source>
</evidence>
<dbReference type="InterPro" id="IPR050966">
    <property type="entry name" value="Glutamyl_endopeptidase"/>
</dbReference>
<sequence>MKHLFTKLSYVGYLQSRQSAVAITGRLTPSIGRNNVTKTKTLATSLLSLSAAAILALVGTTSANAAPVNTTDSSGAAVSSHVVSDAGAADYWTPERMKNAKSGEILAAKALERGKLLNLGKAPVTEAPGAISSIAGQPAATDSKTIDRKVNQSETPVKHIGKIFFTLGGSNYVCSGNSVTAANKSTVSTAGHCLNEGPGAYATNFVFVPAYLNGAAPYGKWTAKALYAPTQWASNGNMQYDTAFAVMNTLNGQKLADVVGSSGVQFNAARGLSYKAFGYPAGSPFNGESLKSCSGTATNDPYNPQFNSQGIPCNMTGGSSGGPWFIGNSSTGYQNSVNSYGYGSNSTTMYGPYWGTVIQSTYNTAAAAS</sequence>
<dbReference type="InterPro" id="IPR009003">
    <property type="entry name" value="Peptidase_S1_PA"/>
</dbReference>
<dbReference type="HOGENOM" id="CLU_050832_0_0_11"/>
<proteinExistence type="predicted"/>
<keyword evidence="3" id="KW-1185">Reference proteome</keyword>
<dbReference type="AlphaFoldDB" id="A1R423"/>
<dbReference type="PANTHER" id="PTHR15462">
    <property type="entry name" value="SERINE PROTEASE"/>
    <property type="match status" value="1"/>
</dbReference>
<dbReference type="SUPFAM" id="SSF50494">
    <property type="entry name" value="Trypsin-like serine proteases"/>
    <property type="match status" value="1"/>
</dbReference>
<dbReference type="RefSeq" id="WP_011773932.1">
    <property type="nucleotide sequence ID" value="NC_008711.1"/>
</dbReference>
<dbReference type="OrthoDB" id="5121599at2"/>
<dbReference type="EMBL" id="CP000474">
    <property type="protein sequence ID" value="ABM07767.1"/>
    <property type="molecule type" value="Genomic_DNA"/>
</dbReference>
<evidence type="ECO:0000313" key="3">
    <source>
        <dbReference type="Proteomes" id="UP000000637"/>
    </source>
</evidence>
<keyword evidence="1" id="KW-0732">Signal</keyword>
<accession>A1R423</accession>
<dbReference type="eggNOG" id="COG3591">
    <property type="taxonomic scope" value="Bacteria"/>
</dbReference>
<reference evidence="2 3" key="1">
    <citation type="journal article" date="2006" name="PLoS Genet.">
        <title>Secrets of soil survival revealed by the genome sequence of Arthrobacter aurescens TC1.</title>
        <authorList>
            <person name="Mongodin E.F."/>
            <person name="Shapir N."/>
            <person name="Daugherty S.C."/>
            <person name="DeBoy R.T."/>
            <person name="Emerson J.B."/>
            <person name="Shvartzbeyn A."/>
            <person name="Radune D."/>
            <person name="Vamathevan J."/>
            <person name="Riggs F."/>
            <person name="Grinberg V."/>
            <person name="Khouri H."/>
            <person name="Wackett L.P."/>
            <person name="Nelson K.E."/>
            <person name="Sadowsky M.J."/>
        </authorList>
    </citation>
    <scope>NUCLEOTIDE SEQUENCE [LARGE SCALE GENOMIC DNA]</scope>
    <source>
        <strain evidence="2 3">TC1</strain>
    </source>
</reference>
<name>A1R423_PAEAT</name>
<protein>
    <recommendedName>
        <fullName evidence="4">V8-like Glu-specific endopeptidase</fullName>
    </recommendedName>
</protein>